<gene>
    <name evidence="2" type="ORF">D7X32_32725</name>
</gene>
<dbReference type="AlphaFoldDB" id="A0A3A8JNP7"/>
<keyword evidence="1" id="KW-0732">Signal</keyword>
<sequence>MRFTSSAALLFAASLATACGGPLEEEAPLPGQEPEVGGSVDAMGITLPPVLPCLTSSTVLAQPDGETVSYVWNCRKTGYVPVYATSIDATYGQPSCTDRFVVDVTNIGGRPSRAFVEAVPATAPTTQAACNALFASANAWGIVSTAWETIGTVSGSGVWTPPIFGLPGSCKLRFYVPDSSGSVYTKVRVTGIATSGGSTRIRVRAGAEVLEGNPC</sequence>
<dbReference type="Proteomes" id="UP000268313">
    <property type="component" value="Unassembled WGS sequence"/>
</dbReference>
<proteinExistence type="predicted"/>
<dbReference type="OrthoDB" id="5504837at2"/>
<dbReference type="PROSITE" id="PS51257">
    <property type="entry name" value="PROKAR_LIPOPROTEIN"/>
    <property type="match status" value="1"/>
</dbReference>
<name>A0A3A8JNP7_9BACT</name>
<evidence type="ECO:0008006" key="4">
    <source>
        <dbReference type="Google" id="ProtNLM"/>
    </source>
</evidence>
<evidence type="ECO:0000256" key="1">
    <source>
        <dbReference type="SAM" id="SignalP"/>
    </source>
</evidence>
<dbReference type="EMBL" id="RAWE01000176">
    <property type="protein sequence ID" value="RKG97422.1"/>
    <property type="molecule type" value="Genomic_DNA"/>
</dbReference>
<protein>
    <recommendedName>
        <fullName evidence="4">Lipoprotein</fullName>
    </recommendedName>
</protein>
<organism evidence="2 3">
    <name type="scientific">Corallococcus carmarthensis</name>
    <dbReference type="NCBI Taxonomy" id="2316728"/>
    <lineage>
        <taxon>Bacteria</taxon>
        <taxon>Pseudomonadati</taxon>
        <taxon>Myxococcota</taxon>
        <taxon>Myxococcia</taxon>
        <taxon>Myxococcales</taxon>
        <taxon>Cystobacterineae</taxon>
        <taxon>Myxococcaceae</taxon>
        <taxon>Corallococcus</taxon>
    </lineage>
</organism>
<accession>A0A3A8JNP7</accession>
<comment type="caution">
    <text evidence="2">The sequence shown here is derived from an EMBL/GenBank/DDBJ whole genome shotgun (WGS) entry which is preliminary data.</text>
</comment>
<evidence type="ECO:0000313" key="2">
    <source>
        <dbReference type="EMBL" id="RKG97422.1"/>
    </source>
</evidence>
<feature type="signal peptide" evidence="1">
    <location>
        <begin position="1"/>
        <end position="18"/>
    </location>
</feature>
<keyword evidence="3" id="KW-1185">Reference proteome</keyword>
<reference evidence="3" key="1">
    <citation type="submission" date="2018-09" db="EMBL/GenBank/DDBJ databases">
        <authorList>
            <person name="Livingstone P.G."/>
            <person name="Whitworth D.E."/>
        </authorList>
    </citation>
    <scope>NUCLEOTIDE SEQUENCE [LARGE SCALE GENOMIC DNA]</scope>
    <source>
        <strain evidence="3">CA043D</strain>
    </source>
</reference>
<feature type="chain" id="PRO_5017419815" description="Lipoprotein" evidence="1">
    <location>
        <begin position="19"/>
        <end position="215"/>
    </location>
</feature>
<evidence type="ECO:0000313" key="3">
    <source>
        <dbReference type="Proteomes" id="UP000268313"/>
    </source>
</evidence>
<dbReference type="RefSeq" id="WP_120606493.1">
    <property type="nucleotide sequence ID" value="NZ_JABFJX010000006.1"/>
</dbReference>